<reference evidence="1 2" key="1">
    <citation type="submission" date="2015-03" db="EMBL/GenBank/DDBJ databases">
        <authorList>
            <person name="Zheng J."/>
            <person name="Ganezle M."/>
        </authorList>
    </citation>
    <scope>NUCLEOTIDE SEQUENCE [LARGE SCALE GENOMIC DNA]</scope>
    <source>
        <strain evidence="1 2">LP38</strain>
    </source>
</reference>
<dbReference type="SUPFAM" id="SSF48371">
    <property type="entry name" value="ARM repeat"/>
    <property type="match status" value="1"/>
</dbReference>
<accession>A0A0F3RTV6</accession>
<dbReference type="InterPro" id="IPR014825">
    <property type="entry name" value="DNA_alkylation"/>
</dbReference>
<dbReference type="PATRIC" id="fig|216463.3.peg.1264"/>
<gene>
    <name evidence="1" type="ORF">VC81_10030</name>
</gene>
<dbReference type="InterPro" id="IPR016024">
    <property type="entry name" value="ARM-type_fold"/>
</dbReference>
<dbReference type="RefSeq" id="WP_045807944.1">
    <property type="nucleotide sequence ID" value="NZ_JZCR01000021.1"/>
</dbReference>
<sequence>MNLKDLYSPAFLHRLGQSFQEQLPSFDGDRFEAACQTPDWEELKLMERRDRIVACLHDQLPADFTAAAPLIRAVGPQFTGLAAVCLPHYVATYGLNEWALSMDLLAELTRFSSAEFAIRPFLVREPAATSQQMWRWTQSPDADVRRLASEGMRPRLPWGIRLTQFIDDPLPVLAVLKQLITDESPYVQKSVANNLNDISKDHPELVVTFAQRYWNQTSQTNWMLTRGLRTLFKQGNPAVLALQGYALTAKEQVRSIQFTPAHQLAQIGQTTRLRYRFRSTAAAELPLYLGYRVHYVRQRGATTTKDFFLKRVTLAAGAELTGEVTIPWRQLTTRHLYAGEHVIELLVNTQPIAASRVTLTEA</sequence>
<dbReference type="Pfam" id="PF08713">
    <property type="entry name" value="DNA_alkylation"/>
    <property type="match status" value="1"/>
</dbReference>
<comment type="caution">
    <text evidence="1">The sequence shown here is derived from an EMBL/GenBank/DDBJ whole genome shotgun (WGS) entry which is preliminary data.</text>
</comment>
<dbReference type="Gene3D" id="1.25.40.290">
    <property type="entry name" value="ARM repeat domains"/>
    <property type="match status" value="1"/>
</dbReference>
<evidence type="ECO:0000313" key="2">
    <source>
        <dbReference type="Proteomes" id="UP000033491"/>
    </source>
</evidence>
<organism evidence="1 2">
    <name type="scientific">Levilactobacillus spicheri</name>
    <dbReference type="NCBI Taxonomy" id="216463"/>
    <lineage>
        <taxon>Bacteria</taxon>
        <taxon>Bacillati</taxon>
        <taxon>Bacillota</taxon>
        <taxon>Bacilli</taxon>
        <taxon>Lactobacillales</taxon>
        <taxon>Lactobacillaceae</taxon>
        <taxon>Levilactobacillus</taxon>
    </lineage>
</organism>
<dbReference type="AlphaFoldDB" id="A0A0F3RTV6"/>
<name>A0A0F3RTV6_9LACO</name>
<protein>
    <submittedName>
        <fullName evidence="1">DNA alkylation repair protein</fullName>
    </submittedName>
</protein>
<proteinExistence type="predicted"/>
<dbReference type="OrthoDB" id="9797162at2"/>
<evidence type="ECO:0000313" key="1">
    <source>
        <dbReference type="EMBL" id="KJW12222.1"/>
    </source>
</evidence>
<dbReference type="EMBL" id="JZCR01000021">
    <property type="protein sequence ID" value="KJW12222.1"/>
    <property type="molecule type" value="Genomic_DNA"/>
</dbReference>
<dbReference type="Proteomes" id="UP000033491">
    <property type="component" value="Unassembled WGS sequence"/>
</dbReference>